<dbReference type="EMBL" id="JAUTXU010000060">
    <property type="protein sequence ID" value="KAK3713757.1"/>
    <property type="molecule type" value="Genomic_DNA"/>
</dbReference>
<evidence type="ECO:0000313" key="2">
    <source>
        <dbReference type="Proteomes" id="UP001281147"/>
    </source>
</evidence>
<organism evidence="1 2">
    <name type="scientific">Vermiconidia calcicola</name>
    <dbReference type="NCBI Taxonomy" id="1690605"/>
    <lineage>
        <taxon>Eukaryota</taxon>
        <taxon>Fungi</taxon>
        <taxon>Dikarya</taxon>
        <taxon>Ascomycota</taxon>
        <taxon>Pezizomycotina</taxon>
        <taxon>Dothideomycetes</taxon>
        <taxon>Dothideomycetidae</taxon>
        <taxon>Mycosphaerellales</taxon>
        <taxon>Extremaceae</taxon>
        <taxon>Vermiconidia</taxon>
    </lineage>
</organism>
<name>A0ACC3NB40_9PEZI</name>
<evidence type="ECO:0000313" key="1">
    <source>
        <dbReference type="EMBL" id="KAK3713757.1"/>
    </source>
</evidence>
<gene>
    <name evidence="1" type="ORF">LTR37_008243</name>
</gene>
<reference evidence="1" key="1">
    <citation type="submission" date="2023-07" db="EMBL/GenBank/DDBJ databases">
        <title>Black Yeasts Isolated from many extreme environments.</title>
        <authorList>
            <person name="Coleine C."/>
            <person name="Stajich J.E."/>
            <person name="Selbmann L."/>
        </authorList>
    </citation>
    <scope>NUCLEOTIDE SEQUENCE</scope>
    <source>
        <strain evidence="1">CCFEE 5714</strain>
    </source>
</reference>
<keyword evidence="2" id="KW-1185">Reference proteome</keyword>
<dbReference type="Proteomes" id="UP001281147">
    <property type="component" value="Unassembled WGS sequence"/>
</dbReference>
<protein>
    <submittedName>
        <fullName evidence="1">Uncharacterized protein</fullName>
    </submittedName>
</protein>
<comment type="caution">
    <text evidence="1">The sequence shown here is derived from an EMBL/GenBank/DDBJ whole genome shotgun (WGS) entry which is preliminary data.</text>
</comment>
<proteinExistence type="predicted"/>
<accession>A0ACC3NB40</accession>
<sequence>MGIADQQTGGMPSYEDPHHDTSQAKPRPQKRKADQPPSGSKAQADGKAVIDLTEDSPPKKRKKRAPDEEKRLRRWRKHAPLSYQEIRDRALTQRMFVLDRRRDDTHPDHPVETISLAGTTGNVYLITVDKVPSCDCPHAKKGNQCKHILYVLARVLRAPADLEYQLAFVSSELRDIFAKAPPLPSEQADGAQKDGKRKPLEGECPICCEDFEPENTSEETVYCKAACFNNIHKACFEQWAATKKNGAVTCPFCRTPWQGDEDTLKKVAKTGKVNEDGYVNVASQLGISGTRDYSTYHPHWVQRQFGYDYS</sequence>